<reference evidence="6 7" key="1">
    <citation type="journal article" date="2018" name="Evol. Lett.">
        <title>Horizontal gene cluster transfer increased hallucinogenic mushroom diversity.</title>
        <authorList>
            <person name="Reynolds H.T."/>
            <person name="Vijayakumar V."/>
            <person name="Gluck-Thaler E."/>
            <person name="Korotkin H.B."/>
            <person name="Matheny P.B."/>
            <person name="Slot J.C."/>
        </authorList>
    </citation>
    <scope>NUCLEOTIDE SEQUENCE [LARGE SCALE GENOMIC DNA]</scope>
    <source>
        <strain evidence="6 7">2631</strain>
    </source>
</reference>
<dbReference type="InterPro" id="IPR002401">
    <property type="entry name" value="Cyt_P450_E_grp-I"/>
</dbReference>
<dbReference type="GO" id="GO:0016705">
    <property type="term" value="F:oxidoreductase activity, acting on paired donors, with incorporation or reduction of molecular oxygen"/>
    <property type="evidence" value="ECO:0007669"/>
    <property type="project" value="InterPro"/>
</dbReference>
<comment type="cofactor">
    <cofactor evidence="5">
        <name>heme</name>
        <dbReference type="ChEBI" id="CHEBI:30413"/>
    </cofactor>
</comment>
<dbReference type="Pfam" id="PF00067">
    <property type="entry name" value="p450"/>
    <property type="match status" value="1"/>
</dbReference>
<dbReference type="OrthoDB" id="1055148at2759"/>
<dbReference type="PRINTS" id="PR00463">
    <property type="entry name" value="EP450I"/>
</dbReference>
<dbReference type="InterPro" id="IPR036396">
    <property type="entry name" value="Cyt_P450_sf"/>
</dbReference>
<keyword evidence="2 5" id="KW-0349">Heme</keyword>
<comment type="similarity">
    <text evidence="1">Belongs to the cytochrome P450 family.</text>
</comment>
<dbReference type="GO" id="GO:0005506">
    <property type="term" value="F:iron ion binding"/>
    <property type="evidence" value="ECO:0007669"/>
    <property type="project" value="InterPro"/>
</dbReference>
<feature type="binding site" description="axial binding residue" evidence="5">
    <location>
        <position position="447"/>
    </location>
    <ligand>
        <name>heme</name>
        <dbReference type="ChEBI" id="CHEBI:30413"/>
    </ligand>
    <ligandPart>
        <name>Fe</name>
        <dbReference type="ChEBI" id="CHEBI:18248"/>
    </ligandPart>
</feature>
<dbReference type="InParanoid" id="A0A409WZL4"/>
<keyword evidence="4 5" id="KW-0408">Iron</keyword>
<dbReference type="PANTHER" id="PTHR24304">
    <property type="entry name" value="CYTOCHROME P450 FAMILY 7"/>
    <property type="match status" value="1"/>
</dbReference>
<gene>
    <name evidence="6" type="ORF">CVT25_000657</name>
</gene>
<evidence type="ECO:0000256" key="4">
    <source>
        <dbReference type="ARBA" id="ARBA00023004"/>
    </source>
</evidence>
<evidence type="ECO:0000256" key="2">
    <source>
        <dbReference type="ARBA" id="ARBA00022617"/>
    </source>
</evidence>
<protein>
    <recommendedName>
        <fullName evidence="8">Cytochrome P450</fullName>
    </recommendedName>
</protein>
<accession>A0A409WZL4</accession>
<evidence type="ECO:0000313" key="6">
    <source>
        <dbReference type="EMBL" id="PPQ83912.1"/>
    </source>
</evidence>
<dbReference type="Proteomes" id="UP000283269">
    <property type="component" value="Unassembled WGS sequence"/>
</dbReference>
<sequence>MSLKEAVLGLPLLRDLSSAQQLNVLTSLTSAGLVLVSYVVYSSITSSKSDTIRKLGGFPVFTAWTFFTKRYDFIRSNFKDSDPHFKFKVLHHDVVAFRGEDARKAFFDTKSLDFIEGYKILMGAAPSLKDIQVEESTQGDVSWFNKQIAILLNKNRLTDALPFLLNDINNRMVSWGKTARIDPFKNIYDLVFQMTVRMASCDELAKDVSAISELQSLYWTLEKSATPTALLLPWFPSPAKKRKEAATKELFMKLYGYVEARRHAKVPSSDAIDVLLSQGMDTPNIVQFTLSVIFAGVINTGINSCWAIVFLASHPEWKAKVKAEINAIIEKHTNTLSTEPLHKRLAAIPISVWDDELPVLELVIRETLRLSISGTALRRNVVEELTIANGRVNKGDFVAYSLADVHMNPEIYDQPDKFDPSRFETGREEDKKGTFSFLGWGAGRHPCTGMKIAKLEIKVIMAMMLAGYDFDIVDKNGSPLKELPQPDRNDIHQARPLGEPCFLQVERIMD</sequence>
<dbReference type="Gene3D" id="1.10.630.10">
    <property type="entry name" value="Cytochrome P450"/>
    <property type="match status" value="1"/>
</dbReference>
<dbReference type="CDD" id="cd00302">
    <property type="entry name" value="cytochrome_P450"/>
    <property type="match status" value="1"/>
</dbReference>
<proteinExistence type="inferred from homology"/>
<keyword evidence="7" id="KW-1185">Reference proteome</keyword>
<dbReference type="GO" id="GO:0004497">
    <property type="term" value="F:monooxygenase activity"/>
    <property type="evidence" value="ECO:0007669"/>
    <property type="project" value="InterPro"/>
</dbReference>
<evidence type="ECO:0000256" key="3">
    <source>
        <dbReference type="ARBA" id="ARBA00022723"/>
    </source>
</evidence>
<evidence type="ECO:0000313" key="7">
    <source>
        <dbReference type="Proteomes" id="UP000283269"/>
    </source>
</evidence>
<dbReference type="InterPro" id="IPR001128">
    <property type="entry name" value="Cyt_P450"/>
</dbReference>
<dbReference type="STRING" id="93625.A0A409WZL4"/>
<comment type="caution">
    <text evidence="6">The sequence shown here is derived from an EMBL/GenBank/DDBJ whole genome shotgun (WGS) entry which is preliminary data.</text>
</comment>
<dbReference type="GO" id="GO:0020037">
    <property type="term" value="F:heme binding"/>
    <property type="evidence" value="ECO:0007669"/>
    <property type="project" value="InterPro"/>
</dbReference>
<name>A0A409WZL4_PSICY</name>
<dbReference type="SUPFAM" id="SSF48264">
    <property type="entry name" value="Cytochrome P450"/>
    <property type="match status" value="1"/>
</dbReference>
<keyword evidence="3 5" id="KW-0479">Metal-binding</keyword>
<dbReference type="InterPro" id="IPR050529">
    <property type="entry name" value="CYP450_sterol_14alpha_dmase"/>
</dbReference>
<evidence type="ECO:0000256" key="1">
    <source>
        <dbReference type="ARBA" id="ARBA00010617"/>
    </source>
</evidence>
<dbReference type="AlphaFoldDB" id="A0A409WZL4"/>
<dbReference type="EMBL" id="NHYD01002950">
    <property type="protein sequence ID" value="PPQ83912.1"/>
    <property type="molecule type" value="Genomic_DNA"/>
</dbReference>
<dbReference type="PANTHER" id="PTHR24304:SF2">
    <property type="entry name" value="24-HYDROXYCHOLESTEROL 7-ALPHA-HYDROXYLASE"/>
    <property type="match status" value="1"/>
</dbReference>
<evidence type="ECO:0008006" key="8">
    <source>
        <dbReference type="Google" id="ProtNLM"/>
    </source>
</evidence>
<evidence type="ECO:0000256" key="5">
    <source>
        <dbReference type="PIRSR" id="PIRSR602401-1"/>
    </source>
</evidence>
<organism evidence="6 7">
    <name type="scientific">Psilocybe cyanescens</name>
    <dbReference type="NCBI Taxonomy" id="93625"/>
    <lineage>
        <taxon>Eukaryota</taxon>
        <taxon>Fungi</taxon>
        <taxon>Dikarya</taxon>
        <taxon>Basidiomycota</taxon>
        <taxon>Agaricomycotina</taxon>
        <taxon>Agaricomycetes</taxon>
        <taxon>Agaricomycetidae</taxon>
        <taxon>Agaricales</taxon>
        <taxon>Agaricineae</taxon>
        <taxon>Strophariaceae</taxon>
        <taxon>Psilocybe</taxon>
    </lineage>
</organism>